<keyword evidence="2" id="KW-0378">Hydrolase</keyword>
<dbReference type="Gene3D" id="1.10.30.50">
    <property type="match status" value="1"/>
</dbReference>
<dbReference type="EMBL" id="MBEW02000022">
    <property type="protein sequence ID" value="RDY20720.1"/>
    <property type="molecule type" value="Genomic_DNA"/>
</dbReference>
<keyword evidence="6" id="KW-0255">Endonuclease</keyword>
<keyword evidence="1" id="KW-0540">Nuclease</keyword>
<keyword evidence="7" id="KW-1185">Reference proteome</keyword>
<dbReference type="GO" id="GO:0005829">
    <property type="term" value="C:cytosol"/>
    <property type="evidence" value="ECO:0007669"/>
    <property type="project" value="TreeGrafter"/>
</dbReference>
<dbReference type="CDD" id="cd00085">
    <property type="entry name" value="HNHc"/>
    <property type="match status" value="1"/>
</dbReference>
<evidence type="ECO:0000313" key="6">
    <source>
        <dbReference type="EMBL" id="RDY20720.1"/>
    </source>
</evidence>
<proteinExistence type="inferred from homology"/>
<dbReference type="GO" id="GO:0004519">
    <property type="term" value="F:endonuclease activity"/>
    <property type="evidence" value="ECO:0007669"/>
    <property type="project" value="UniProtKB-KW"/>
</dbReference>
<sequence length="103" mass="12656">MDYLKKYNKKFYKTKSWKDKRKEILQRDNFECQLCKHKGRYSKATTVHHKKHYDKFPQLALTDNNLISVCSICHNKLHPEKAERISKYRKDKQKIEIHKEKFE</sequence>
<dbReference type="InterPro" id="IPR002711">
    <property type="entry name" value="HNH"/>
</dbReference>
<reference evidence="6 7" key="1">
    <citation type="journal article" date="2016" name="Genome Announc.">
        <title>Draft Genome Sequence of Criibacterium bergeronii gen. nov., sp. nov., Strain CCRI-22567T, Isolated from a Vaginal Sample from a Woman with Bacterial Vaginosis.</title>
        <authorList>
            <person name="Maheux A.F."/>
            <person name="Berube E."/>
            <person name="Boudreau D.K."/>
            <person name="Raymond F."/>
            <person name="Corbeil J."/>
            <person name="Roy P.H."/>
            <person name="Boissinot M."/>
            <person name="Omar R.F."/>
        </authorList>
    </citation>
    <scope>NUCLEOTIDE SEQUENCE [LARGE SCALE GENOMIC DNA]</scope>
    <source>
        <strain evidence="6 7">CCRI-22567</strain>
    </source>
</reference>
<dbReference type="PANTHER" id="PTHR41286">
    <property type="entry name" value="HNH NUCLEASE YAJD-RELATED"/>
    <property type="match status" value="1"/>
</dbReference>
<comment type="caution">
    <text evidence="6">The sequence shown here is derived from an EMBL/GenBank/DDBJ whole genome shotgun (WGS) entry which is preliminary data.</text>
</comment>
<name>A0A371IJS9_9FIRM</name>
<dbReference type="InterPro" id="IPR003615">
    <property type="entry name" value="HNH_nuc"/>
</dbReference>
<organism evidence="6 7">
    <name type="scientific">Criibacterium bergeronii</name>
    <dbReference type="NCBI Taxonomy" id="1871336"/>
    <lineage>
        <taxon>Bacteria</taxon>
        <taxon>Bacillati</taxon>
        <taxon>Bacillota</taxon>
        <taxon>Clostridia</taxon>
        <taxon>Peptostreptococcales</taxon>
        <taxon>Filifactoraceae</taxon>
        <taxon>Criibacterium</taxon>
    </lineage>
</organism>
<dbReference type="GO" id="GO:0008270">
    <property type="term" value="F:zinc ion binding"/>
    <property type="evidence" value="ECO:0007669"/>
    <property type="project" value="InterPro"/>
</dbReference>
<dbReference type="PANTHER" id="PTHR41286:SF1">
    <property type="entry name" value="HNH NUCLEASE YAJD-RELATED"/>
    <property type="match status" value="1"/>
</dbReference>
<dbReference type="STRING" id="1871336.BBG48_05230"/>
<evidence type="ECO:0000256" key="1">
    <source>
        <dbReference type="ARBA" id="ARBA00022722"/>
    </source>
</evidence>
<dbReference type="Proteomes" id="UP000093352">
    <property type="component" value="Unassembled WGS sequence"/>
</dbReference>
<evidence type="ECO:0000256" key="4">
    <source>
        <dbReference type="ARBA" id="ARBA00040194"/>
    </source>
</evidence>
<gene>
    <name evidence="6" type="ORF">BBG48_008525</name>
</gene>
<accession>A0A371IJS9</accession>
<evidence type="ECO:0000256" key="2">
    <source>
        <dbReference type="ARBA" id="ARBA00022801"/>
    </source>
</evidence>
<dbReference type="SMART" id="SM00507">
    <property type="entry name" value="HNHc"/>
    <property type="match status" value="1"/>
</dbReference>
<feature type="domain" description="HNH nuclease" evidence="5">
    <location>
        <begin position="19"/>
        <end position="75"/>
    </location>
</feature>
<dbReference type="GO" id="GO:0016787">
    <property type="term" value="F:hydrolase activity"/>
    <property type="evidence" value="ECO:0007669"/>
    <property type="project" value="UniProtKB-KW"/>
</dbReference>
<comment type="similarity">
    <text evidence="3">Belongs to the HNH nuclease family.</text>
</comment>
<evidence type="ECO:0000256" key="3">
    <source>
        <dbReference type="ARBA" id="ARBA00038412"/>
    </source>
</evidence>
<evidence type="ECO:0000259" key="5">
    <source>
        <dbReference type="SMART" id="SM00507"/>
    </source>
</evidence>
<evidence type="ECO:0000313" key="7">
    <source>
        <dbReference type="Proteomes" id="UP000093352"/>
    </source>
</evidence>
<dbReference type="RefSeq" id="WP_068914007.1">
    <property type="nucleotide sequence ID" value="NZ_MBEW02000022.1"/>
</dbReference>
<dbReference type="GO" id="GO:0003676">
    <property type="term" value="F:nucleic acid binding"/>
    <property type="evidence" value="ECO:0007669"/>
    <property type="project" value="InterPro"/>
</dbReference>
<dbReference type="Pfam" id="PF01844">
    <property type="entry name" value="HNH"/>
    <property type="match status" value="1"/>
</dbReference>
<protein>
    <recommendedName>
        <fullName evidence="4">Putative HNH nuclease YajD</fullName>
    </recommendedName>
</protein>
<dbReference type="AlphaFoldDB" id="A0A371IJS9"/>